<sequence>MGDKMMGDVNANKDGRVFGDRNKIKYNVKTTHYIYCIKSNDTKDSLEYNFVRPVEQLQVFSMMETIKTSVASFSNQRMYSELFQPSFFYVIKALCI</sequence>
<dbReference type="EMBL" id="JACSDY010000011">
    <property type="protein sequence ID" value="KAF7416003.1"/>
    <property type="molecule type" value="Genomic_DNA"/>
</dbReference>
<reference evidence="1" key="1">
    <citation type="journal article" date="2020" name="G3 (Bethesda)">
        <title>High-Quality Assemblies for Three Invasive Social Wasps from the &lt;i&gt;Vespula&lt;/i&gt; Genus.</title>
        <authorList>
            <person name="Harrop T.W.R."/>
            <person name="Guhlin J."/>
            <person name="McLaughlin G.M."/>
            <person name="Permina E."/>
            <person name="Stockwell P."/>
            <person name="Gilligan J."/>
            <person name="Le Lec M.F."/>
            <person name="Gruber M.A.M."/>
            <person name="Quinn O."/>
            <person name="Lovegrove M."/>
            <person name="Duncan E.J."/>
            <person name="Remnant E.J."/>
            <person name="Van Eeckhoven J."/>
            <person name="Graham B."/>
            <person name="Knapp R.A."/>
            <person name="Langford K.W."/>
            <person name="Kronenberg Z."/>
            <person name="Press M.O."/>
            <person name="Eacker S.M."/>
            <person name="Wilson-Rankin E.E."/>
            <person name="Purcell J."/>
            <person name="Lester P.J."/>
            <person name="Dearden P.K."/>
        </authorList>
    </citation>
    <scope>NUCLEOTIDE SEQUENCE</scope>
    <source>
        <strain evidence="1">Volc-1</strain>
    </source>
</reference>
<dbReference type="InterPro" id="IPR027417">
    <property type="entry name" value="P-loop_NTPase"/>
</dbReference>
<keyword evidence="2" id="KW-1185">Reference proteome</keyword>
<dbReference type="AlphaFoldDB" id="A0A834NR85"/>
<evidence type="ECO:0000313" key="2">
    <source>
        <dbReference type="Proteomes" id="UP000600918"/>
    </source>
</evidence>
<accession>A0A834NR85</accession>
<dbReference type="Proteomes" id="UP000600918">
    <property type="component" value="Unassembled WGS sequence"/>
</dbReference>
<dbReference type="SUPFAM" id="SSF52540">
    <property type="entry name" value="P-loop containing nucleoside triphosphate hydrolases"/>
    <property type="match status" value="1"/>
</dbReference>
<evidence type="ECO:0000313" key="1">
    <source>
        <dbReference type="EMBL" id="KAF7416003.1"/>
    </source>
</evidence>
<gene>
    <name evidence="1" type="ORF">H0235_012595</name>
</gene>
<protein>
    <submittedName>
        <fullName evidence="1">Uncharacterized protein</fullName>
    </submittedName>
</protein>
<comment type="caution">
    <text evidence="1">The sequence shown here is derived from an EMBL/GenBank/DDBJ whole genome shotgun (WGS) entry which is preliminary data.</text>
</comment>
<proteinExistence type="predicted"/>
<organism evidence="1 2">
    <name type="scientific">Vespula pensylvanica</name>
    <name type="common">Western yellow jacket</name>
    <name type="synonym">Wasp</name>
    <dbReference type="NCBI Taxonomy" id="30213"/>
    <lineage>
        <taxon>Eukaryota</taxon>
        <taxon>Metazoa</taxon>
        <taxon>Ecdysozoa</taxon>
        <taxon>Arthropoda</taxon>
        <taxon>Hexapoda</taxon>
        <taxon>Insecta</taxon>
        <taxon>Pterygota</taxon>
        <taxon>Neoptera</taxon>
        <taxon>Endopterygota</taxon>
        <taxon>Hymenoptera</taxon>
        <taxon>Apocrita</taxon>
        <taxon>Aculeata</taxon>
        <taxon>Vespoidea</taxon>
        <taxon>Vespidae</taxon>
        <taxon>Vespinae</taxon>
        <taxon>Vespula</taxon>
    </lineage>
</organism>
<name>A0A834NR85_VESPE</name>